<evidence type="ECO:0000256" key="4">
    <source>
        <dbReference type="ARBA" id="ARBA00022801"/>
    </source>
</evidence>
<dbReference type="Gene3D" id="3.40.50.12350">
    <property type="match status" value="2"/>
</dbReference>
<proteinExistence type="inferred from homology"/>
<dbReference type="PANTHER" id="PTHR10190:SF16">
    <property type="entry name" value="DEVELOPMENTAL PROTEIN EYES ABSENT"/>
    <property type="match status" value="1"/>
</dbReference>
<comment type="catalytic activity">
    <reaction evidence="7">
        <text>O-phospho-L-tyrosyl-[protein] + H2O = L-tyrosyl-[protein] + phosphate</text>
        <dbReference type="Rhea" id="RHEA:10684"/>
        <dbReference type="Rhea" id="RHEA-COMP:10136"/>
        <dbReference type="Rhea" id="RHEA-COMP:20101"/>
        <dbReference type="ChEBI" id="CHEBI:15377"/>
        <dbReference type="ChEBI" id="CHEBI:43474"/>
        <dbReference type="ChEBI" id="CHEBI:46858"/>
        <dbReference type="ChEBI" id="CHEBI:61978"/>
        <dbReference type="EC" id="3.1.3.48"/>
    </reaction>
</comment>
<accession>A0ABR2BEX8</accession>
<dbReference type="PANTHER" id="PTHR10190">
    <property type="entry name" value="EYES ABSENT"/>
    <property type="match status" value="1"/>
</dbReference>
<reference evidence="8 9" key="1">
    <citation type="journal article" date="2024" name="G3 (Bethesda)">
        <title>Genome assembly of Hibiscus sabdariffa L. provides insights into metabolisms of medicinal natural products.</title>
        <authorList>
            <person name="Kim T."/>
        </authorList>
    </citation>
    <scope>NUCLEOTIDE SEQUENCE [LARGE SCALE GENOMIC DNA]</scope>
    <source>
        <strain evidence="8">TK-2024</strain>
        <tissue evidence="8">Old leaves</tissue>
    </source>
</reference>
<keyword evidence="6" id="KW-0904">Protein phosphatase</keyword>
<name>A0ABR2BEX8_9ROSI</name>
<evidence type="ECO:0000256" key="7">
    <source>
        <dbReference type="ARBA" id="ARBA00051722"/>
    </source>
</evidence>
<comment type="caution">
    <text evidence="8">The sequence shown here is derived from an EMBL/GenBank/DDBJ whole genome shotgun (WGS) entry which is preliminary data.</text>
</comment>
<evidence type="ECO:0000256" key="5">
    <source>
        <dbReference type="ARBA" id="ARBA00022842"/>
    </source>
</evidence>
<evidence type="ECO:0000256" key="3">
    <source>
        <dbReference type="ARBA" id="ARBA00013064"/>
    </source>
</evidence>
<dbReference type="InterPro" id="IPR028472">
    <property type="entry name" value="EYA"/>
</dbReference>
<evidence type="ECO:0000256" key="6">
    <source>
        <dbReference type="ARBA" id="ARBA00022912"/>
    </source>
</evidence>
<comment type="similarity">
    <text evidence="2">Belongs to the HAD-like hydrolase superfamily. EYA family.</text>
</comment>
<comment type="cofactor">
    <cofactor evidence="1">
        <name>Mg(2+)</name>
        <dbReference type="ChEBI" id="CHEBI:18420"/>
    </cofactor>
</comment>
<keyword evidence="4" id="KW-0378">Hydrolase</keyword>
<dbReference type="EC" id="3.1.3.48" evidence="3"/>
<protein>
    <recommendedName>
        <fullName evidence="3">protein-tyrosine-phosphatase</fullName>
        <ecNumber evidence="3">3.1.3.48</ecNumber>
    </recommendedName>
</protein>
<keyword evidence="5" id="KW-0460">Magnesium</keyword>
<sequence length="115" mass="13826">MWEKHIFQISDDFFFYEQIENCNKPFLEALRKYDDGQDLSDYDFNQDGSSPPHDDLNKRKLAYRHRVIANKYKHWIKERFCAIGDGWEECEAAQAMNWPFIKVDLRPNSSENEDD</sequence>
<dbReference type="Proteomes" id="UP001472677">
    <property type="component" value="Unassembled WGS sequence"/>
</dbReference>
<dbReference type="EMBL" id="JBBPBM010000125">
    <property type="protein sequence ID" value="KAK8505668.1"/>
    <property type="molecule type" value="Genomic_DNA"/>
</dbReference>
<gene>
    <name evidence="8" type="ORF">V6N12_038402</name>
</gene>
<keyword evidence="9" id="KW-1185">Reference proteome</keyword>
<evidence type="ECO:0000313" key="8">
    <source>
        <dbReference type="EMBL" id="KAK8505668.1"/>
    </source>
</evidence>
<dbReference type="InterPro" id="IPR038102">
    <property type="entry name" value="EYA_dom_sf"/>
</dbReference>
<evidence type="ECO:0000313" key="9">
    <source>
        <dbReference type="Proteomes" id="UP001472677"/>
    </source>
</evidence>
<organism evidence="8 9">
    <name type="scientific">Hibiscus sabdariffa</name>
    <name type="common">roselle</name>
    <dbReference type="NCBI Taxonomy" id="183260"/>
    <lineage>
        <taxon>Eukaryota</taxon>
        <taxon>Viridiplantae</taxon>
        <taxon>Streptophyta</taxon>
        <taxon>Embryophyta</taxon>
        <taxon>Tracheophyta</taxon>
        <taxon>Spermatophyta</taxon>
        <taxon>Magnoliopsida</taxon>
        <taxon>eudicotyledons</taxon>
        <taxon>Gunneridae</taxon>
        <taxon>Pentapetalae</taxon>
        <taxon>rosids</taxon>
        <taxon>malvids</taxon>
        <taxon>Malvales</taxon>
        <taxon>Malvaceae</taxon>
        <taxon>Malvoideae</taxon>
        <taxon>Hibiscus</taxon>
    </lineage>
</organism>
<evidence type="ECO:0000256" key="2">
    <source>
        <dbReference type="ARBA" id="ARBA00010501"/>
    </source>
</evidence>
<evidence type="ECO:0000256" key="1">
    <source>
        <dbReference type="ARBA" id="ARBA00001946"/>
    </source>
</evidence>